<proteinExistence type="predicted"/>
<accession>A0ABS6S0L5</accession>
<name>A0ABS6S0L5_9BACT</name>
<dbReference type="EMBL" id="JABXWD010000248">
    <property type="protein sequence ID" value="MBV6342389.1"/>
    <property type="molecule type" value="Genomic_DNA"/>
</dbReference>
<evidence type="ECO:0000313" key="2">
    <source>
        <dbReference type="Proteomes" id="UP001196980"/>
    </source>
</evidence>
<protein>
    <submittedName>
        <fullName evidence="1">Phosphoenolpyruvate carboxykinase (ATP)</fullName>
    </submittedName>
</protein>
<reference evidence="1 2" key="1">
    <citation type="journal article" date="2020" name="J Geophys Res Biogeosci">
        <title>Magnetotaxis as an Adaptation to Enable Bacterial Shuttling of Microbial Sulfur and Sulfur Cycling Across Aquatic Oxic#Anoxic Interfaces.</title>
        <authorList>
            <person name="Li J."/>
            <person name="Liu P."/>
            <person name="Wang J."/>
            <person name="Roberts A.P."/>
            <person name="Pan Y."/>
        </authorList>
    </citation>
    <scope>NUCLEOTIDE SEQUENCE [LARGE SCALE GENOMIC DNA]</scope>
    <source>
        <strain evidence="1 2">MYR-1_YQ</strain>
    </source>
</reference>
<gene>
    <name evidence="1" type="ORF">HWQ67_12415</name>
</gene>
<dbReference type="InterPro" id="IPR001272">
    <property type="entry name" value="PEP_carboxykinase_ATP"/>
</dbReference>
<sequence length="559" mass="63191">MSSMTKLPGSPWRAIIESAMYANSVHKTTMRELYEYAVRQPEVIVTSEPMYKPQTYGLPADAKVLVSNDGTIVGRTARARRLVRQMGSDRDMYLTILREAVYQFNKKPAFWMEGIVGLHSDFMVKAHLVSSTTDAKNMLDWTLNFTPWMKPWTDTYATSRPLDEPDIIVLADSDWSHPGFPDGLIIVDEKQNCIAILGLRYFGERKKGTLTLAWSVGVRQNMVACHGGIKKIGKSPPIAVFGLSGSGKSSITNSDKHESALAEGEHVTVVHDDAFLIDLDNDLSIAIEPNLFDKTDAVAYDDPIIKYFYSAQNVGITMSDDGQRKLVCADVRNRNGRCIKTRDMFRHSDHCERPGKVIWLQKDTSLPPISKIDNLWLAVAMGASLSTLRAKGVENVDPKEFEKLVIEPFANPFRVHPLLWDCQQFYKLFEGGTECYIMNTNAFGLPESLIDIPKELSLSIVTELVRNTIVWKEWNAFQGLLIPQNGNELFGTDFEQKYEPSQDESRLRFLRDRMQDRINFLSNKRDIENDMDSAIIDPIVAARTVLDKLLTPLSKKIVK</sequence>
<comment type="caution">
    <text evidence="1">The sequence shown here is derived from an EMBL/GenBank/DDBJ whole genome shotgun (WGS) entry which is preliminary data.</text>
</comment>
<keyword evidence="2" id="KW-1185">Reference proteome</keyword>
<dbReference type="Proteomes" id="UP001196980">
    <property type="component" value="Unassembled WGS sequence"/>
</dbReference>
<dbReference type="Pfam" id="PF01293">
    <property type="entry name" value="PEPCK_ATP"/>
    <property type="match status" value="1"/>
</dbReference>
<organism evidence="1 2">
    <name type="scientific">Candidatus Magnetobacterium casense</name>
    <dbReference type="NCBI Taxonomy" id="1455061"/>
    <lineage>
        <taxon>Bacteria</taxon>
        <taxon>Pseudomonadati</taxon>
        <taxon>Nitrospirota</taxon>
        <taxon>Thermodesulfovibrionia</taxon>
        <taxon>Thermodesulfovibrionales</taxon>
        <taxon>Candidatus Magnetobacteriaceae</taxon>
        <taxon>Candidatus Magnetobacterium</taxon>
    </lineage>
</organism>
<evidence type="ECO:0000313" key="1">
    <source>
        <dbReference type="EMBL" id="MBV6342389.1"/>
    </source>
</evidence>
<dbReference type="RefSeq" id="WP_218253007.1">
    <property type="nucleotide sequence ID" value="NZ_JABXWD010000248.1"/>
</dbReference>